<dbReference type="SUPFAM" id="SSF52777">
    <property type="entry name" value="CoA-dependent acyltransferases"/>
    <property type="match status" value="1"/>
</dbReference>
<proteinExistence type="predicted"/>
<dbReference type="PIRSF" id="PIRSF000440">
    <property type="entry name" value="CAT"/>
    <property type="match status" value="1"/>
</dbReference>
<sequence>MKKELALDNWNRKEHFQFFSRFEEPFFGLVVNMDCAKAYKKAKAENLPFYLYYLYLSLKAVNEMESFRYRIEEDKVICYDTIHASPTVLRDDKTFGFAFLPYQPTFGEFLTFANQAIQIVKATSGLCLTDNTGRVDVIHFSSIPWVSFTGLTHARSFTFKDSVPKISFGKYFWEQDKLWLPVSITVHHGLMDGYHVGEYLTTFQELLNQA</sequence>
<dbReference type="Proteomes" id="UP000514509">
    <property type="component" value="Chromosome"/>
</dbReference>
<dbReference type="InterPro" id="IPR001707">
    <property type="entry name" value="Cmp_AcTrfase"/>
</dbReference>
<name>A0A7L7LAH6_9BACT</name>
<dbReference type="EMBL" id="CP055153">
    <property type="protein sequence ID" value="QMU29838.1"/>
    <property type="molecule type" value="Genomic_DNA"/>
</dbReference>
<reference evidence="2 3" key="1">
    <citation type="submission" date="2020-06" db="EMBL/GenBank/DDBJ databases">
        <authorList>
            <person name="Hwang Y.J."/>
        </authorList>
    </citation>
    <scope>NUCLEOTIDE SEQUENCE [LARGE SCALE GENOMIC DNA]</scope>
    <source>
        <strain evidence="2 3">KUDC8001</strain>
    </source>
</reference>
<reference evidence="2 3" key="2">
    <citation type="submission" date="2020-08" db="EMBL/GenBank/DDBJ databases">
        <title>Adhaeribacter dokdonensis sp. nov., isolated from the rhizosphere of Elymus tsukushiensis, a plant native to the Dokdo Islands, Republic of Korea.</title>
        <authorList>
            <person name="Ghim S.Y."/>
        </authorList>
    </citation>
    <scope>NUCLEOTIDE SEQUENCE [LARGE SCALE GENOMIC DNA]</scope>
    <source>
        <strain evidence="2 3">KUDC8001</strain>
    </source>
</reference>
<accession>A0A7L7LAH6</accession>
<organism evidence="2 3">
    <name type="scientific">Adhaeribacter radiodurans</name>
    <dbReference type="NCBI Taxonomy" id="2745197"/>
    <lineage>
        <taxon>Bacteria</taxon>
        <taxon>Pseudomonadati</taxon>
        <taxon>Bacteroidota</taxon>
        <taxon>Cytophagia</taxon>
        <taxon>Cytophagales</taxon>
        <taxon>Hymenobacteraceae</taxon>
        <taxon>Adhaeribacter</taxon>
    </lineage>
</organism>
<evidence type="ECO:0000313" key="2">
    <source>
        <dbReference type="EMBL" id="QMU29838.1"/>
    </source>
</evidence>
<gene>
    <name evidence="2" type="ORF">HUW48_18210</name>
</gene>
<dbReference type="Pfam" id="PF00302">
    <property type="entry name" value="CAT"/>
    <property type="match status" value="1"/>
</dbReference>
<dbReference type="RefSeq" id="WP_182412298.1">
    <property type="nucleotide sequence ID" value="NZ_CP055153.1"/>
</dbReference>
<feature type="active site" description="Proton acceptor" evidence="1">
    <location>
        <position position="188"/>
    </location>
</feature>
<evidence type="ECO:0000256" key="1">
    <source>
        <dbReference type="PIRSR" id="PIRSR000440-1"/>
    </source>
</evidence>
<evidence type="ECO:0000313" key="3">
    <source>
        <dbReference type="Proteomes" id="UP000514509"/>
    </source>
</evidence>
<dbReference type="Gene3D" id="3.30.559.10">
    <property type="entry name" value="Chloramphenicol acetyltransferase-like domain"/>
    <property type="match status" value="1"/>
</dbReference>
<dbReference type="InterPro" id="IPR023213">
    <property type="entry name" value="CAT-like_dom_sf"/>
</dbReference>
<keyword evidence="3" id="KW-1185">Reference proteome</keyword>
<dbReference type="PANTHER" id="PTHR38474">
    <property type="entry name" value="SLR0299 PROTEIN"/>
    <property type="match status" value="1"/>
</dbReference>
<dbReference type="PANTHER" id="PTHR38474:SF1">
    <property type="entry name" value="SLR0299 PROTEIN"/>
    <property type="match status" value="1"/>
</dbReference>
<dbReference type="AlphaFoldDB" id="A0A7L7LAH6"/>
<protein>
    <submittedName>
        <fullName evidence="2">Chloramphenicol acetyltransferase</fullName>
    </submittedName>
</protein>
<keyword evidence="2" id="KW-0808">Transferase</keyword>
<dbReference type="SMART" id="SM01059">
    <property type="entry name" value="CAT"/>
    <property type="match status" value="1"/>
</dbReference>
<dbReference type="GO" id="GO:0008811">
    <property type="term" value="F:chloramphenicol O-acetyltransferase activity"/>
    <property type="evidence" value="ECO:0007669"/>
    <property type="project" value="InterPro"/>
</dbReference>
<dbReference type="KEGG" id="add:HUW48_18210"/>